<name>A0ABV9ENR9_9ACTN</name>
<organism evidence="2 3">
    <name type="scientific">Sphaerisporangium corydalis</name>
    <dbReference type="NCBI Taxonomy" id="1441875"/>
    <lineage>
        <taxon>Bacteria</taxon>
        <taxon>Bacillati</taxon>
        <taxon>Actinomycetota</taxon>
        <taxon>Actinomycetes</taxon>
        <taxon>Streptosporangiales</taxon>
        <taxon>Streptosporangiaceae</taxon>
        <taxon>Sphaerisporangium</taxon>
    </lineage>
</organism>
<evidence type="ECO:0000256" key="1">
    <source>
        <dbReference type="SAM" id="MobiDB-lite"/>
    </source>
</evidence>
<dbReference type="Proteomes" id="UP001595891">
    <property type="component" value="Unassembled WGS sequence"/>
</dbReference>
<sequence length="255" mass="28444">MNPEEEIRAFVDPQELQVRTTAQRILRDHLQWSRSEYPHPALFWPDVDVELTGAWLVKLDFTDCRMRSAGFGGARFEGFARFDRATFQGRTVFSGAVFAGRASWGEANYKAAFAEALFTGDAIFRETVFALRADFRGAAFTGTALFSRTTFKDRAVFRAATFTKEAIFDGAAFMNESVFRQAKFSAGTSFLQAIFTKAPALHEATAQPTNARRSWPDGWTESARPDGSNSVDLVQKAPRTEEPPKEEATGRQEPA</sequence>
<feature type="region of interest" description="Disordered" evidence="1">
    <location>
        <begin position="205"/>
        <end position="255"/>
    </location>
</feature>
<accession>A0ABV9ENR9</accession>
<dbReference type="Gene3D" id="2.160.20.80">
    <property type="entry name" value="E3 ubiquitin-protein ligase SopA"/>
    <property type="match status" value="1"/>
</dbReference>
<evidence type="ECO:0000313" key="3">
    <source>
        <dbReference type="Proteomes" id="UP001595891"/>
    </source>
</evidence>
<dbReference type="SUPFAM" id="SSF141571">
    <property type="entry name" value="Pentapeptide repeat-like"/>
    <property type="match status" value="1"/>
</dbReference>
<dbReference type="InterPro" id="IPR001646">
    <property type="entry name" value="5peptide_repeat"/>
</dbReference>
<protein>
    <submittedName>
        <fullName evidence="2">Pentapeptide repeat-containing protein</fullName>
    </submittedName>
</protein>
<gene>
    <name evidence="2" type="ORF">ACFO8L_26340</name>
</gene>
<evidence type="ECO:0000313" key="2">
    <source>
        <dbReference type="EMBL" id="MFC4589634.1"/>
    </source>
</evidence>
<proteinExistence type="predicted"/>
<keyword evidence="3" id="KW-1185">Reference proteome</keyword>
<reference evidence="3" key="1">
    <citation type="journal article" date="2019" name="Int. J. Syst. Evol. Microbiol.">
        <title>The Global Catalogue of Microorganisms (GCM) 10K type strain sequencing project: providing services to taxonomists for standard genome sequencing and annotation.</title>
        <authorList>
            <consortium name="The Broad Institute Genomics Platform"/>
            <consortium name="The Broad Institute Genome Sequencing Center for Infectious Disease"/>
            <person name="Wu L."/>
            <person name="Ma J."/>
        </authorList>
    </citation>
    <scope>NUCLEOTIDE SEQUENCE [LARGE SCALE GENOMIC DNA]</scope>
    <source>
        <strain evidence="3">CCUG 49560</strain>
    </source>
</reference>
<dbReference type="Pfam" id="PF13576">
    <property type="entry name" value="Pentapeptide_3"/>
    <property type="match status" value="2"/>
</dbReference>
<dbReference type="EMBL" id="JBHSFN010000017">
    <property type="protein sequence ID" value="MFC4589634.1"/>
    <property type="molecule type" value="Genomic_DNA"/>
</dbReference>
<comment type="caution">
    <text evidence="2">The sequence shown here is derived from an EMBL/GenBank/DDBJ whole genome shotgun (WGS) entry which is preliminary data.</text>
</comment>
<dbReference type="RefSeq" id="WP_262844412.1">
    <property type="nucleotide sequence ID" value="NZ_JANZYP010000028.1"/>
</dbReference>
<feature type="compositionally biased region" description="Basic and acidic residues" evidence="1">
    <location>
        <begin position="238"/>
        <end position="255"/>
    </location>
</feature>